<dbReference type="InterPro" id="IPR050623">
    <property type="entry name" value="Glucan_succinyl_AcylTrfase"/>
</dbReference>
<feature type="domain" description="Acyltransferase 3" evidence="2">
    <location>
        <begin position="25"/>
        <end position="379"/>
    </location>
</feature>
<evidence type="ECO:0000313" key="3">
    <source>
        <dbReference type="EMBL" id="KAA1258465.1"/>
    </source>
</evidence>
<keyword evidence="1" id="KW-0812">Transmembrane</keyword>
<keyword evidence="4" id="KW-1185">Reference proteome</keyword>
<keyword evidence="1" id="KW-0472">Membrane</keyword>
<dbReference type="OrthoDB" id="7375713at2"/>
<reference evidence="3 4" key="1">
    <citation type="submission" date="2019-08" db="EMBL/GenBank/DDBJ databases">
        <title>Deep-cultivation of Planctomycetes and their phenomic and genomic characterization uncovers novel biology.</title>
        <authorList>
            <person name="Wiegand S."/>
            <person name="Jogler M."/>
            <person name="Boedeker C."/>
            <person name="Pinto D."/>
            <person name="Vollmers J."/>
            <person name="Rivas-Marin E."/>
            <person name="Kohn T."/>
            <person name="Peeters S.H."/>
            <person name="Heuer A."/>
            <person name="Rast P."/>
            <person name="Oberbeckmann S."/>
            <person name="Bunk B."/>
            <person name="Jeske O."/>
            <person name="Meyerdierks A."/>
            <person name="Storesund J.E."/>
            <person name="Kallscheuer N."/>
            <person name="Luecker S."/>
            <person name="Lage O.M."/>
            <person name="Pohl T."/>
            <person name="Merkel B.J."/>
            <person name="Hornburger P."/>
            <person name="Mueller R.-W."/>
            <person name="Bruemmer F."/>
            <person name="Labrenz M."/>
            <person name="Spormann A.M."/>
            <person name="Op Den Camp H."/>
            <person name="Overmann J."/>
            <person name="Amann R."/>
            <person name="Jetten M.S.M."/>
            <person name="Mascher T."/>
            <person name="Medema M.H."/>
            <person name="Devos D.P."/>
            <person name="Kaster A.-K."/>
            <person name="Ovreas L."/>
            <person name="Rohde M."/>
            <person name="Galperin M.Y."/>
            <person name="Jogler C."/>
        </authorList>
    </citation>
    <scope>NUCLEOTIDE SEQUENCE [LARGE SCALE GENOMIC DNA]</scope>
    <source>
        <strain evidence="3 4">LF1</strain>
    </source>
</reference>
<dbReference type="InterPro" id="IPR002656">
    <property type="entry name" value="Acyl_transf_3_dom"/>
</dbReference>
<feature type="transmembrane region" description="Helical" evidence="1">
    <location>
        <begin position="233"/>
        <end position="251"/>
    </location>
</feature>
<keyword evidence="1" id="KW-1133">Transmembrane helix</keyword>
<dbReference type="AlphaFoldDB" id="A0A5B1CF07"/>
<protein>
    <submittedName>
        <fullName evidence="3">Glucans biosynthesis protein</fullName>
    </submittedName>
</protein>
<proteinExistence type="predicted"/>
<name>A0A5B1CF07_9BACT</name>
<feature type="transmembrane region" description="Helical" evidence="1">
    <location>
        <begin position="69"/>
        <end position="91"/>
    </location>
</feature>
<feature type="transmembrane region" description="Helical" evidence="1">
    <location>
        <begin position="164"/>
        <end position="183"/>
    </location>
</feature>
<comment type="caution">
    <text evidence="3">The sequence shown here is derived from an EMBL/GenBank/DDBJ whole genome shotgun (WGS) entry which is preliminary data.</text>
</comment>
<sequence length="423" mass="47142">MNILPMTSDSSREVHPQAGPPTNFVGIDAIRAFAAIAVVVLHALVPYLKHPMPGLVWSVSDSPSSFADGVFWSIELFVMPLFLIIAGVLTFQSWQRRNDANQLVRSRAKRLLRPLFFAVLVILPIDLYIWVLGWVSEGLVPLVKMKSLKFDDSLSKDLWGLSHLWFLHYLFSYVVIFAGFMVVRQKIARLKNLTLSMPAIVACCWIIASLVILFRPEVIWGFQHAFAPVASKWIYNGCFFVIGVAIANFDPSMIRLRSISPRWAAVAACTLLLTVPLGIWSLDSGSEISRASSVTLAVMTATSSLLVSVMLVSMALRRIAPLPRSIQYVAAGSFWIYLIHHPVLSLVHIDLKYLLPTASPMLKATIATLIATGVSLATYEVFIRKSRLGGWLGMNWVPVQEDDRESILSFDRQPDQPPIRRAA</sequence>
<accession>A0A5B1CF07</accession>
<dbReference type="EMBL" id="VRLW01000001">
    <property type="protein sequence ID" value="KAA1258465.1"/>
    <property type="molecule type" value="Genomic_DNA"/>
</dbReference>
<evidence type="ECO:0000313" key="4">
    <source>
        <dbReference type="Proteomes" id="UP000322699"/>
    </source>
</evidence>
<feature type="transmembrane region" description="Helical" evidence="1">
    <location>
        <begin position="294"/>
        <end position="316"/>
    </location>
</feature>
<evidence type="ECO:0000256" key="1">
    <source>
        <dbReference type="SAM" id="Phobius"/>
    </source>
</evidence>
<feature type="transmembrane region" description="Helical" evidence="1">
    <location>
        <begin position="263"/>
        <end position="282"/>
    </location>
</feature>
<dbReference type="Proteomes" id="UP000322699">
    <property type="component" value="Unassembled WGS sequence"/>
</dbReference>
<feature type="transmembrane region" description="Helical" evidence="1">
    <location>
        <begin position="328"/>
        <end position="349"/>
    </location>
</feature>
<dbReference type="Pfam" id="PF01757">
    <property type="entry name" value="Acyl_transf_3"/>
    <property type="match status" value="1"/>
</dbReference>
<gene>
    <name evidence="3" type="ORF">LF1_09850</name>
</gene>
<evidence type="ECO:0000259" key="2">
    <source>
        <dbReference type="Pfam" id="PF01757"/>
    </source>
</evidence>
<feature type="transmembrane region" description="Helical" evidence="1">
    <location>
        <begin position="111"/>
        <end position="135"/>
    </location>
</feature>
<organism evidence="3 4">
    <name type="scientific">Rubripirellula obstinata</name>
    <dbReference type="NCBI Taxonomy" id="406547"/>
    <lineage>
        <taxon>Bacteria</taxon>
        <taxon>Pseudomonadati</taxon>
        <taxon>Planctomycetota</taxon>
        <taxon>Planctomycetia</taxon>
        <taxon>Pirellulales</taxon>
        <taxon>Pirellulaceae</taxon>
        <taxon>Rubripirellula</taxon>
    </lineage>
</organism>
<feature type="transmembrane region" description="Helical" evidence="1">
    <location>
        <begin position="195"/>
        <end position="213"/>
    </location>
</feature>
<feature type="transmembrane region" description="Helical" evidence="1">
    <location>
        <begin position="29"/>
        <end position="49"/>
    </location>
</feature>
<dbReference type="PANTHER" id="PTHR36927:SF1">
    <property type="entry name" value="MDO-LIKE PROTEIN"/>
    <property type="match status" value="1"/>
</dbReference>
<dbReference type="PANTHER" id="PTHR36927">
    <property type="entry name" value="BLR4337 PROTEIN"/>
    <property type="match status" value="1"/>
</dbReference>
<dbReference type="GO" id="GO:0016747">
    <property type="term" value="F:acyltransferase activity, transferring groups other than amino-acyl groups"/>
    <property type="evidence" value="ECO:0007669"/>
    <property type="project" value="InterPro"/>
</dbReference>
<feature type="transmembrane region" description="Helical" evidence="1">
    <location>
        <begin position="361"/>
        <end position="382"/>
    </location>
</feature>